<sequence length="191" mass="21347">MRLFAVAIVLFSMLLVTGCGRNVFVSNDDYDRAWVASQTVMHRHGLTVKPSKTREDTLIAVSRVEGDFGTSKNRVKVVTRIVQDEDGYYAPSVRVLEQLDVSEPNAWGHSNYQPNHHWVNVGNNAAMEARLYNEIMDVMSAQVNTYSGKAWQPVTHSQEAPKNSATPTNAGIEKEQETEEADALDFSPETF</sequence>
<evidence type="ECO:0000256" key="1">
    <source>
        <dbReference type="SAM" id="MobiDB-lite"/>
    </source>
</evidence>
<name>A0A5S9F3V3_UABAM</name>
<dbReference type="PROSITE" id="PS51257">
    <property type="entry name" value="PROKAR_LIPOPROTEIN"/>
    <property type="match status" value="1"/>
</dbReference>
<evidence type="ECO:0000313" key="3">
    <source>
        <dbReference type="Proteomes" id="UP000326354"/>
    </source>
</evidence>
<feature type="compositionally biased region" description="Polar residues" evidence="1">
    <location>
        <begin position="154"/>
        <end position="169"/>
    </location>
</feature>
<gene>
    <name evidence="2" type="ORF">UABAM_02179</name>
</gene>
<accession>A0A5S9F3V3</accession>
<proteinExistence type="predicted"/>
<feature type="region of interest" description="Disordered" evidence="1">
    <location>
        <begin position="153"/>
        <end position="191"/>
    </location>
</feature>
<dbReference type="RefSeq" id="WP_151968007.1">
    <property type="nucleotide sequence ID" value="NZ_AP019860.1"/>
</dbReference>
<protein>
    <recommendedName>
        <fullName evidence="4">Lipoprotein</fullName>
    </recommendedName>
</protein>
<dbReference type="AlphaFoldDB" id="A0A5S9F3V3"/>
<reference evidence="2 3" key="1">
    <citation type="submission" date="2019-08" db="EMBL/GenBank/DDBJ databases">
        <title>Complete genome sequence of Candidatus Uab amorphum.</title>
        <authorList>
            <person name="Shiratori T."/>
            <person name="Suzuki S."/>
            <person name="Kakizawa Y."/>
            <person name="Ishida K."/>
        </authorList>
    </citation>
    <scope>NUCLEOTIDE SEQUENCE [LARGE SCALE GENOMIC DNA]</scope>
    <source>
        <strain evidence="2 3">SRT547</strain>
    </source>
</reference>
<organism evidence="2 3">
    <name type="scientific">Uabimicrobium amorphum</name>
    <dbReference type="NCBI Taxonomy" id="2596890"/>
    <lineage>
        <taxon>Bacteria</taxon>
        <taxon>Pseudomonadati</taxon>
        <taxon>Planctomycetota</taxon>
        <taxon>Candidatus Uabimicrobiia</taxon>
        <taxon>Candidatus Uabimicrobiales</taxon>
        <taxon>Candidatus Uabimicrobiaceae</taxon>
        <taxon>Candidatus Uabimicrobium</taxon>
    </lineage>
</organism>
<keyword evidence="3" id="KW-1185">Reference proteome</keyword>
<dbReference type="EMBL" id="AP019860">
    <property type="protein sequence ID" value="BBM83824.1"/>
    <property type="molecule type" value="Genomic_DNA"/>
</dbReference>
<evidence type="ECO:0008006" key="4">
    <source>
        <dbReference type="Google" id="ProtNLM"/>
    </source>
</evidence>
<dbReference type="Proteomes" id="UP000326354">
    <property type="component" value="Chromosome"/>
</dbReference>
<evidence type="ECO:0000313" key="2">
    <source>
        <dbReference type="EMBL" id="BBM83824.1"/>
    </source>
</evidence>
<dbReference type="KEGG" id="uam:UABAM_02179"/>